<name>A0A1I1WAG3_9BACT</name>
<dbReference type="PANTHER" id="PTHR37947:SF1">
    <property type="entry name" value="BLL2462 PROTEIN"/>
    <property type="match status" value="1"/>
</dbReference>
<protein>
    <submittedName>
        <fullName evidence="3">Uncharacterized membrane protein</fullName>
    </submittedName>
</protein>
<dbReference type="STRING" id="54.SAMN02745121_02207"/>
<gene>
    <name evidence="3" type="ORF">SAMN02745121_02207</name>
</gene>
<dbReference type="Proteomes" id="UP000199400">
    <property type="component" value="Unassembled WGS sequence"/>
</dbReference>
<keyword evidence="2" id="KW-0472">Membrane</keyword>
<evidence type="ECO:0000313" key="4">
    <source>
        <dbReference type="Proteomes" id="UP000199400"/>
    </source>
</evidence>
<keyword evidence="2" id="KW-1133">Transmembrane helix</keyword>
<sequence length="783" mass="83666">MERWRITAGHVPGPFGLVLVLAAVVLAIVEAARAYRKPVPGVSPRLRAALFALRCAGALALLAVALELSLSFETTSSAGPRLVVLVDDSASMGVADAESPGQKAMRRIDRVRELWRRSEPARAAWKEQGLAVQVRRFGEGSEPLTGETEATLDLAARQPASDLTRAFAELAAVDPAVDPRPLAGVIVVSDGLFDRADRGADDPLVLAGRELGVPITAVAAGAPHLVDLALTELRAGEFAFVENVVEFAADIEAHGLEGAKTEVVLRRDGQVVATEPFVAPASGQTTVRFEVAPDRVGQFVYEIEVRPVEGEASPHNNRRAFVVKVLRDKVRALHVAGRPDWDVRALRTLLGRDPNVELLSYYILRGADDADREDPFAPLSLIAFPTDELFKEQLGSFDLVILHNFDALNHQVGRYLPDIGRYVEEGGALVMIGGDMGLATGDYPAPALSAVVPVDLRVPTGLDTEAFRPTVTDAGRRHPITAWIDHSGLSNWTALPPLDSYNPAKLARHEAEIGSAVLLRHPEGGPLLTIAEPGRGRVLVLSTGASWRLGFHADLPIVDGARPYDLLWLGAIRWLLRDSAADRLTLETDRPTYLLGAPITLRAAALSPSYAPEAGVEIGWRVQPLGRAADDPGADPNAPVTILSQGTWTTDALGRASETLAGGLSVGAYEAVAQRAGGDEAAAAPQQARRVFLVQAAGRELTRLASGPGDERLKRLADATGGRFLRAADDDLPAAPPLAPDRQDRERVDSRRDIPVWSGGVAMVLLVVCLGGEVLVRRRIGLA</sequence>
<dbReference type="RefSeq" id="WP_096325981.1">
    <property type="nucleotide sequence ID" value="NZ_FOMX01000006.1"/>
</dbReference>
<keyword evidence="4" id="KW-1185">Reference proteome</keyword>
<reference evidence="4" key="1">
    <citation type="submission" date="2016-10" db="EMBL/GenBank/DDBJ databases">
        <authorList>
            <person name="Varghese N."/>
            <person name="Submissions S."/>
        </authorList>
    </citation>
    <scope>NUCLEOTIDE SEQUENCE [LARGE SCALE GENOMIC DNA]</scope>
    <source>
        <strain evidence="4">ATCC 25963</strain>
    </source>
</reference>
<organism evidence="3 4">
    <name type="scientific">Nannocystis exedens</name>
    <dbReference type="NCBI Taxonomy" id="54"/>
    <lineage>
        <taxon>Bacteria</taxon>
        <taxon>Pseudomonadati</taxon>
        <taxon>Myxococcota</taxon>
        <taxon>Polyangia</taxon>
        <taxon>Nannocystales</taxon>
        <taxon>Nannocystaceae</taxon>
        <taxon>Nannocystis</taxon>
    </lineage>
</organism>
<dbReference type="OrthoDB" id="9769144at2"/>
<keyword evidence="2" id="KW-0812">Transmembrane</keyword>
<dbReference type="InterPro" id="IPR029062">
    <property type="entry name" value="Class_I_gatase-like"/>
</dbReference>
<accession>A0A1I1WAG3</accession>
<evidence type="ECO:0000256" key="2">
    <source>
        <dbReference type="SAM" id="Phobius"/>
    </source>
</evidence>
<feature type="transmembrane region" description="Helical" evidence="2">
    <location>
        <begin position="754"/>
        <end position="776"/>
    </location>
</feature>
<evidence type="ECO:0000313" key="3">
    <source>
        <dbReference type="EMBL" id="SFD92104.1"/>
    </source>
</evidence>
<dbReference type="SUPFAM" id="SSF52317">
    <property type="entry name" value="Class I glutamine amidotransferase-like"/>
    <property type="match status" value="1"/>
</dbReference>
<dbReference type="AlphaFoldDB" id="A0A1I1WAG3"/>
<feature type="transmembrane region" description="Helical" evidence="2">
    <location>
        <begin position="47"/>
        <end position="66"/>
    </location>
</feature>
<dbReference type="PANTHER" id="PTHR37947">
    <property type="entry name" value="BLL2462 PROTEIN"/>
    <property type="match status" value="1"/>
</dbReference>
<dbReference type="Gene3D" id="3.40.50.880">
    <property type="match status" value="1"/>
</dbReference>
<feature type="region of interest" description="Disordered" evidence="1">
    <location>
        <begin position="728"/>
        <end position="749"/>
    </location>
</feature>
<proteinExistence type="predicted"/>
<dbReference type="EMBL" id="FOMX01000006">
    <property type="protein sequence ID" value="SFD92104.1"/>
    <property type="molecule type" value="Genomic_DNA"/>
</dbReference>
<feature type="transmembrane region" description="Helical" evidence="2">
    <location>
        <begin position="15"/>
        <end position="35"/>
    </location>
</feature>
<evidence type="ECO:0000256" key="1">
    <source>
        <dbReference type="SAM" id="MobiDB-lite"/>
    </source>
</evidence>